<dbReference type="AlphaFoldDB" id="B9RLG4"/>
<dbReference type="EMBL" id="EQ973788">
    <property type="protein sequence ID" value="EEF47689.1"/>
    <property type="molecule type" value="Genomic_DNA"/>
</dbReference>
<protein>
    <submittedName>
        <fullName evidence="2">Uncharacterized protein</fullName>
    </submittedName>
</protein>
<reference evidence="3" key="1">
    <citation type="journal article" date="2010" name="Nat. Biotechnol.">
        <title>Draft genome sequence of the oilseed species Ricinus communis.</title>
        <authorList>
            <person name="Chan A.P."/>
            <person name="Crabtree J."/>
            <person name="Zhao Q."/>
            <person name="Lorenzi H."/>
            <person name="Orvis J."/>
            <person name="Puiu D."/>
            <person name="Melake-Berhan A."/>
            <person name="Jones K.M."/>
            <person name="Redman J."/>
            <person name="Chen G."/>
            <person name="Cahoon E.B."/>
            <person name="Gedil M."/>
            <person name="Stanke M."/>
            <person name="Haas B.J."/>
            <person name="Wortman J.R."/>
            <person name="Fraser-Liggett C.M."/>
            <person name="Ravel J."/>
            <person name="Rabinowicz P.D."/>
        </authorList>
    </citation>
    <scope>NUCLEOTIDE SEQUENCE [LARGE SCALE GENOMIC DNA]</scope>
    <source>
        <strain evidence="3">cv. Hale</strain>
    </source>
</reference>
<feature type="region of interest" description="Disordered" evidence="1">
    <location>
        <begin position="51"/>
        <end position="72"/>
    </location>
</feature>
<name>B9RLG4_RICCO</name>
<evidence type="ECO:0000256" key="1">
    <source>
        <dbReference type="SAM" id="MobiDB-lite"/>
    </source>
</evidence>
<evidence type="ECO:0000313" key="2">
    <source>
        <dbReference type="EMBL" id="EEF47689.1"/>
    </source>
</evidence>
<evidence type="ECO:0000313" key="3">
    <source>
        <dbReference type="Proteomes" id="UP000008311"/>
    </source>
</evidence>
<proteinExistence type="predicted"/>
<keyword evidence="3" id="KW-1185">Reference proteome</keyword>
<gene>
    <name evidence="2" type="ORF">RCOM_1466770</name>
</gene>
<dbReference type="Proteomes" id="UP000008311">
    <property type="component" value="Unassembled WGS sequence"/>
</dbReference>
<feature type="compositionally biased region" description="Acidic residues" evidence="1">
    <location>
        <begin position="59"/>
        <end position="71"/>
    </location>
</feature>
<accession>B9RLG4</accession>
<dbReference type="InParanoid" id="B9RLG4"/>
<organism evidence="2 3">
    <name type="scientific">Ricinus communis</name>
    <name type="common">Castor bean</name>
    <dbReference type="NCBI Taxonomy" id="3988"/>
    <lineage>
        <taxon>Eukaryota</taxon>
        <taxon>Viridiplantae</taxon>
        <taxon>Streptophyta</taxon>
        <taxon>Embryophyta</taxon>
        <taxon>Tracheophyta</taxon>
        <taxon>Spermatophyta</taxon>
        <taxon>Magnoliopsida</taxon>
        <taxon>eudicotyledons</taxon>
        <taxon>Gunneridae</taxon>
        <taxon>Pentapetalae</taxon>
        <taxon>rosids</taxon>
        <taxon>fabids</taxon>
        <taxon>Malpighiales</taxon>
        <taxon>Euphorbiaceae</taxon>
        <taxon>Acalyphoideae</taxon>
        <taxon>Acalypheae</taxon>
        <taxon>Ricinus</taxon>
    </lineage>
</organism>
<sequence length="125" mass="14705">MKAMTFMGRVLLGSSNCIDQSKVVSNYEESNSNKKTDRVIKDRQESVELNSWELPSLQESDEDDQEEEAEEDYVKVGAQTDGERFSSHEKDSWQILVLKSTKREERRPFHEVLSYWRRKEKGEEI</sequence>